<feature type="compositionally biased region" description="Basic residues" evidence="1">
    <location>
        <begin position="77"/>
        <end position="88"/>
    </location>
</feature>
<dbReference type="KEGG" id="mtea:DK419_14625"/>
<protein>
    <submittedName>
        <fullName evidence="2">Uncharacterized protein</fullName>
    </submittedName>
</protein>
<evidence type="ECO:0000313" key="2">
    <source>
        <dbReference type="EMBL" id="AWN47398.1"/>
    </source>
</evidence>
<dbReference type="AlphaFoldDB" id="A0A2U8WPI0"/>
<feature type="compositionally biased region" description="Pro residues" evidence="1">
    <location>
        <begin position="45"/>
        <end position="58"/>
    </location>
</feature>
<evidence type="ECO:0000313" key="3">
    <source>
        <dbReference type="Proteomes" id="UP000245444"/>
    </source>
</evidence>
<reference evidence="2 3" key="1">
    <citation type="submission" date="2018-05" db="EMBL/GenBank/DDBJ databases">
        <title>Complete Genome Sequence of Methylobacterium sp. 17Sr1-28.</title>
        <authorList>
            <person name="Srinivasan S."/>
        </authorList>
    </citation>
    <scope>NUCLEOTIDE SEQUENCE [LARGE SCALE GENOMIC DNA]</scope>
    <source>
        <strain evidence="2 3">17Sr1-28</strain>
    </source>
</reference>
<proteinExistence type="predicted"/>
<keyword evidence="3" id="KW-1185">Reference proteome</keyword>
<dbReference type="EMBL" id="CP029553">
    <property type="protein sequence ID" value="AWN47398.1"/>
    <property type="molecule type" value="Genomic_DNA"/>
</dbReference>
<evidence type="ECO:0000256" key="1">
    <source>
        <dbReference type="SAM" id="MobiDB-lite"/>
    </source>
</evidence>
<accession>A0A2U8WPI0</accession>
<name>A0A2U8WPI0_9HYPH</name>
<gene>
    <name evidence="2" type="ORF">DK419_14625</name>
</gene>
<organism evidence="2 3">
    <name type="scientific">Methylobacterium terrae</name>
    <dbReference type="NCBI Taxonomy" id="2202827"/>
    <lineage>
        <taxon>Bacteria</taxon>
        <taxon>Pseudomonadati</taxon>
        <taxon>Pseudomonadota</taxon>
        <taxon>Alphaproteobacteria</taxon>
        <taxon>Hyphomicrobiales</taxon>
        <taxon>Methylobacteriaceae</taxon>
        <taxon>Methylobacterium</taxon>
    </lineage>
</organism>
<sequence length="117" mass="12112">MIHLTLGTAALAQGAGSSGNVNDCTFLKDPIELRNCILRFEGTGTPPPAVIEAPPPATPADGALPGTAAEESTGKPSGRRAKSRRARGRPQAPPVAPSRARDTPTSIEQVEIPPRAR</sequence>
<dbReference type="Proteomes" id="UP000245444">
    <property type="component" value="Chromosome"/>
</dbReference>
<feature type="region of interest" description="Disordered" evidence="1">
    <location>
        <begin position="42"/>
        <end position="117"/>
    </location>
</feature>